<accession>A0A3S0KI88</accession>
<gene>
    <name evidence="2" type="ORF">EKG35_12515</name>
</gene>
<organism evidence="2 3">
    <name type="scientific">Lysinibacillus telephonicus</name>
    <dbReference type="NCBI Taxonomy" id="1714840"/>
    <lineage>
        <taxon>Bacteria</taxon>
        <taxon>Bacillati</taxon>
        <taxon>Bacillota</taxon>
        <taxon>Bacilli</taxon>
        <taxon>Bacillales</taxon>
        <taxon>Bacillaceae</taxon>
        <taxon>Lysinibacillus</taxon>
    </lineage>
</organism>
<dbReference type="AlphaFoldDB" id="A0A3S0KI88"/>
<feature type="domain" description="Serine aminopeptidase S33" evidence="1">
    <location>
        <begin position="21"/>
        <end position="281"/>
    </location>
</feature>
<reference evidence="2 3" key="1">
    <citation type="submission" date="2018-12" db="EMBL/GenBank/DDBJ databases">
        <authorList>
            <person name="Yu L."/>
        </authorList>
    </citation>
    <scope>NUCLEOTIDE SEQUENCE [LARGE SCALE GENOMIC DNA]</scope>
    <source>
        <strain evidence="2 3">S5H2222</strain>
    </source>
</reference>
<dbReference type="EMBL" id="RXNR01000034">
    <property type="protein sequence ID" value="RTQ92108.1"/>
    <property type="molecule type" value="Genomic_DNA"/>
</dbReference>
<dbReference type="Pfam" id="PF12146">
    <property type="entry name" value="Hydrolase_4"/>
    <property type="match status" value="1"/>
</dbReference>
<keyword evidence="3" id="KW-1185">Reference proteome</keyword>
<evidence type="ECO:0000313" key="3">
    <source>
        <dbReference type="Proteomes" id="UP000276349"/>
    </source>
</evidence>
<dbReference type="InterPro" id="IPR029058">
    <property type="entry name" value="AB_hydrolase_fold"/>
</dbReference>
<keyword evidence="2" id="KW-0378">Hydrolase</keyword>
<evidence type="ECO:0000259" key="1">
    <source>
        <dbReference type="Pfam" id="PF12146"/>
    </source>
</evidence>
<name>A0A3S0KI88_9BACI</name>
<evidence type="ECO:0000313" key="2">
    <source>
        <dbReference type="EMBL" id="RTQ92108.1"/>
    </source>
</evidence>
<comment type="caution">
    <text evidence="2">The sequence shown here is derived from an EMBL/GenBank/DDBJ whole genome shotgun (WGS) entry which is preliminary data.</text>
</comment>
<dbReference type="GO" id="GO:0016787">
    <property type="term" value="F:hydrolase activity"/>
    <property type="evidence" value="ECO:0007669"/>
    <property type="project" value="UniProtKB-KW"/>
</dbReference>
<proteinExistence type="predicted"/>
<dbReference type="InterPro" id="IPR051044">
    <property type="entry name" value="MAG_DAG_Lipase"/>
</dbReference>
<dbReference type="Gene3D" id="3.40.50.1820">
    <property type="entry name" value="alpha/beta hydrolase"/>
    <property type="match status" value="1"/>
</dbReference>
<protein>
    <submittedName>
        <fullName evidence="2">Alpha/beta fold hydrolase</fullName>
    </submittedName>
</protein>
<dbReference type="PANTHER" id="PTHR11614">
    <property type="entry name" value="PHOSPHOLIPASE-RELATED"/>
    <property type="match status" value="1"/>
</dbReference>
<dbReference type="OrthoDB" id="9806902at2"/>
<dbReference type="Proteomes" id="UP000276349">
    <property type="component" value="Unassembled WGS sequence"/>
</dbReference>
<dbReference type="SUPFAM" id="SSF53474">
    <property type="entry name" value="alpha/beta-Hydrolases"/>
    <property type="match status" value="1"/>
</dbReference>
<dbReference type="InterPro" id="IPR022742">
    <property type="entry name" value="Hydrolase_4"/>
</dbReference>
<sequence length="295" mass="33648">MSDGHQIFVRLYEPKETAIGHFYILHGMAEHGGRYDAFADALCELGYFVTIHDHRGHGKTAEMNGRQGYFTDNNGFHRVVQDVYELIQYFQMEHEVRETILFGHSMGSFLARRFIQLYSQEIDKCILCGTGATTVLHSLGNILAKTLSLVQGKTVKSYLMNELSFGSFNKQFANVKTAFDWLCTNEDEVHTYINDPFCGFVPTNQFFVDLTEGLLLINRRNEIANIRKDLAVLLISGSEDPVGNKGVGVYKVANQLKRAGLNNVVVYLFEGMRHEILREKNKEHVFHVVSRWLSK</sequence>